<feature type="domain" description="Methylated-DNA-[protein]-cysteine S-methyltransferase DNA binding" evidence="2">
    <location>
        <begin position="22"/>
        <end position="82"/>
    </location>
</feature>
<keyword evidence="4" id="KW-1185">Reference proteome</keyword>
<dbReference type="EC" id="2.1.1.63" evidence="3"/>
<evidence type="ECO:0000313" key="3">
    <source>
        <dbReference type="EMBL" id="SNQ45900.1"/>
    </source>
</evidence>
<reference evidence="3 4" key="1">
    <citation type="submission" date="2017-06" db="EMBL/GenBank/DDBJ databases">
        <authorList>
            <person name="Kim H.J."/>
            <person name="Triplett B.A."/>
        </authorList>
    </citation>
    <scope>NUCLEOTIDE SEQUENCE [LARGE SCALE GENOMIC DNA]</scope>
    <source>
        <strain evidence="3">FRACA_ARgP5</strain>
    </source>
</reference>
<dbReference type="CDD" id="cd06445">
    <property type="entry name" value="ATase"/>
    <property type="match status" value="1"/>
</dbReference>
<dbReference type="AlphaFoldDB" id="A0A2I2KJR5"/>
<dbReference type="InterPro" id="IPR036217">
    <property type="entry name" value="MethylDNA_cys_MeTrfase_DNAb"/>
</dbReference>
<dbReference type="InterPro" id="IPR052520">
    <property type="entry name" value="ATL_DNA_repair"/>
</dbReference>
<keyword evidence="3" id="KW-0489">Methyltransferase</keyword>
<dbReference type="OrthoDB" id="9132167at2"/>
<proteinExistence type="predicted"/>
<evidence type="ECO:0000256" key="1">
    <source>
        <dbReference type="ARBA" id="ARBA00022763"/>
    </source>
</evidence>
<organism evidence="3 4">
    <name type="scientific">Frankia canadensis</name>
    <dbReference type="NCBI Taxonomy" id="1836972"/>
    <lineage>
        <taxon>Bacteria</taxon>
        <taxon>Bacillati</taxon>
        <taxon>Actinomycetota</taxon>
        <taxon>Actinomycetes</taxon>
        <taxon>Frankiales</taxon>
        <taxon>Frankiaceae</taxon>
        <taxon>Frankia</taxon>
    </lineage>
</organism>
<dbReference type="EMBL" id="FZMO01000021">
    <property type="protein sequence ID" value="SNQ45900.1"/>
    <property type="molecule type" value="Genomic_DNA"/>
</dbReference>
<sequence>MSAGLGTRVGVHLGGAEPSPHAREVLDAVAQIPRGKVMTYGDVAEFVGTGTGRTVGAVLSRYGDDDIPWHRVIRASGEPNPANPTEALRRLVVDGTPLREGGERVDLAAARWDGTSARWDGTSARW</sequence>
<dbReference type="GO" id="GO:0032259">
    <property type="term" value="P:methylation"/>
    <property type="evidence" value="ECO:0007669"/>
    <property type="project" value="UniProtKB-KW"/>
</dbReference>
<dbReference type="Proteomes" id="UP000234331">
    <property type="component" value="Unassembled WGS sequence"/>
</dbReference>
<dbReference type="InterPro" id="IPR036388">
    <property type="entry name" value="WH-like_DNA-bd_sf"/>
</dbReference>
<keyword evidence="3" id="KW-0808">Transferase</keyword>
<dbReference type="InterPro" id="IPR014048">
    <property type="entry name" value="MethylDNA_cys_MeTrfase_DNA-bd"/>
</dbReference>
<dbReference type="PANTHER" id="PTHR42942">
    <property type="entry name" value="6-O-METHYLGUANINE DNA METHYLTRANSFERASE"/>
    <property type="match status" value="1"/>
</dbReference>
<dbReference type="GO" id="GO:0003908">
    <property type="term" value="F:methylated-DNA-[protein]-cysteine S-methyltransferase activity"/>
    <property type="evidence" value="ECO:0007669"/>
    <property type="project" value="UniProtKB-EC"/>
</dbReference>
<dbReference type="GO" id="GO:0006281">
    <property type="term" value="P:DNA repair"/>
    <property type="evidence" value="ECO:0007669"/>
    <property type="project" value="InterPro"/>
</dbReference>
<protein>
    <submittedName>
        <fullName evidence="3">Putative methylated-DNA--protein-cysteine methyltransferase (6-O-methylguanine-DNA methyltransferase) (O-6-methylguanine-DNA-alkyltransferase)</fullName>
        <ecNumber evidence="3">2.1.1.63</ecNumber>
    </submittedName>
</protein>
<dbReference type="Gene3D" id="1.10.10.10">
    <property type="entry name" value="Winged helix-like DNA-binding domain superfamily/Winged helix DNA-binding domain"/>
    <property type="match status" value="1"/>
</dbReference>
<name>A0A2I2KJR5_9ACTN</name>
<accession>A0A2I2KJR5</accession>
<keyword evidence="1" id="KW-0227">DNA damage</keyword>
<dbReference type="Pfam" id="PF01035">
    <property type="entry name" value="DNA_binding_1"/>
    <property type="match status" value="1"/>
</dbReference>
<evidence type="ECO:0000313" key="4">
    <source>
        <dbReference type="Proteomes" id="UP000234331"/>
    </source>
</evidence>
<evidence type="ECO:0000259" key="2">
    <source>
        <dbReference type="Pfam" id="PF01035"/>
    </source>
</evidence>
<gene>
    <name evidence="3" type="ORF">FRACA_1170016</name>
</gene>
<dbReference type="SUPFAM" id="SSF46767">
    <property type="entry name" value="Methylated DNA-protein cysteine methyltransferase, C-terminal domain"/>
    <property type="match status" value="1"/>
</dbReference>
<dbReference type="PANTHER" id="PTHR42942:SF1">
    <property type="entry name" value="ALKYLTRANSFERASE-LIKE PROTEIN 1"/>
    <property type="match status" value="1"/>
</dbReference>